<evidence type="ECO:0000313" key="14">
    <source>
        <dbReference type="Proteomes" id="UP000835052"/>
    </source>
</evidence>
<dbReference type="GO" id="GO:0005886">
    <property type="term" value="C:plasma membrane"/>
    <property type="evidence" value="ECO:0007669"/>
    <property type="project" value="UniProtKB-SubCell"/>
</dbReference>
<dbReference type="PRINTS" id="PR01262">
    <property type="entry name" value="INNEXIN"/>
</dbReference>
<keyword evidence="6" id="KW-0303">Gap junction</keyword>
<evidence type="ECO:0000256" key="7">
    <source>
        <dbReference type="ARBA" id="ARBA00022949"/>
    </source>
</evidence>
<dbReference type="GO" id="GO:0034220">
    <property type="term" value="P:monoatomic ion transmembrane transport"/>
    <property type="evidence" value="ECO:0007669"/>
    <property type="project" value="UniProtKB-KW"/>
</dbReference>
<gene>
    <name evidence="12" type="primary">inx</name>
    <name evidence="13" type="ORF">CAUJ_LOCUS10661</name>
</gene>
<keyword evidence="9 12" id="KW-0406">Ion transport</keyword>
<keyword evidence="14" id="KW-1185">Reference proteome</keyword>
<evidence type="ECO:0000256" key="2">
    <source>
        <dbReference type="ARBA" id="ARBA00004651"/>
    </source>
</evidence>
<dbReference type="PANTHER" id="PTHR11893:SF6">
    <property type="entry name" value="INNEXIN-16"/>
    <property type="match status" value="1"/>
</dbReference>
<evidence type="ECO:0000256" key="6">
    <source>
        <dbReference type="ARBA" id="ARBA00022868"/>
    </source>
</evidence>
<dbReference type="Pfam" id="PF00876">
    <property type="entry name" value="Innexin"/>
    <property type="match status" value="1"/>
</dbReference>
<keyword evidence="7" id="KW-0965">Cell junction</keyword>
<evidence type="ECO:0000256" key="1">
    <source>
        <dbReference type="ARBA" id="ARBA00004610"/>
    </source>
</evidence>
<organism evidence="13 14">
    <name type="scientific">Caenorhabditis auriculariae</name>
    <dbReference type="NCBI Taxonomy" id="2777116"/>
    <lineage>
        <taxon>Eukaryota</taxon>
        <taxon>Metazoa</taxon>
        <taxon>Ecdysozoa</taxon>
        <taxon>Nematoda</taxon>
        <taxon>Chromadorea</taxon>
        <taxon>Rhabditida</taxon>
        <taxon>Rhabditina</taxon>
        <taxon>Rhabditomorpha</taxon>
        <taxon>Rhabditoidea</taxon>
        <taxon>Rhabditidae</taxon>
        <taxon>Peloderinae</taxon>
        <taxon>Caenorhabditis</taxon>
    </lineage>
</organism>
<comment type="similarity">
    <text evidence="12">Belongs to the pannexin family.</text>
</comment>
<keyword evidence="11 12" id="KW-0407">Ion channel</keyword>
<sequence length="396" mass="45628">MLSNINNYVGSLRAISKHDDDAVDRLNYVYTTRMLLALSVLLFTKNYVGEPLQCWVPKQFTESWEVYTEQYCFIENTYFSPMSDENLPPAEARASREMIYYQWVPFILLGMAFLFGVPRVVWSLCSTYSGLAIADLMSAARMSARDMKPAGEVIAEVAQRVNRKKLYGEANAHVKFGSNLFNVYIVMKVLILVNVFLQFVLLNQFLGTQYTFWGLGVFWDMVNGRHWQQSGHFPRVAFCDLNVRELGNINHWTVQCVLMVNMFNEKIFIFIWFWFLFVLLLTVANVGKWLVQRFSTSSRKNFVATLLEDAHEMEPEGDPARENRFYETVLKDDGVLAAAAPRLEQRPSSVVRPHRQDLESHFQGWSNVGGDVTHKLQIKIATFQLSTNPADESLFK</sequence>
<proteinExistence type="inferred from homology"/>
<dbReference type="Proteomes" id="UP000835052">
    <property type="component" value="Unassembled WGS sequence"/>
</dbReference>
<keyword evidence="3 12" id="KW-0813">Transport</keyword>
<keyword evidence="8 12" id="KW-1133">Transmembrane helix</keyword>
<evidence type="ECO:0000256" key="4">
    <source>
        <dbReference type="ARBA" id="ARBA00022475"/>
    </source>
</evidence>
<evidence type="ECO:0000256" key="5">
    <source>
        <dbReference type="ARBA" id="ARBA00022692"/>
    </source>
</evidence>
<comment type="subcellular location">
    <subcellularLocation>
        <location evidence="1">Cell junction</location>
        <location evidence="1">Gap junction</location>
    </subcellularLocation>
    <subcellularLocation>
        <location evidence="2 12">Cell membrane</location>
        <topology evidence="2 12">Multi-pass membrane protein</topology>
    </subcellularLocation>
</comment>
<evidence type="ECO:0000256" key="10">
    <source>
        <dbReference type="ARBA" id="ARBA00023136"/>
    </source>
</evidence>
<evidence type="ECO:0000256" key="9">
    <source>
        <dbReference type="ARBA" id="ARBA00023065"/>
    </source>
</evidence>
<reference evidence="13" key="1">
    <citation type="submission" date="2020-10" db="EMBL/GenBank/DDBJ databases">
        <authorList>
            <person name="Kikuchi T."/>
        </authorList>
    </citation>
    <scope>NUCLEOTIDE SEQUENCE</scope>
    <source>
        <strain evidence="13">NKZ352</strain>
    </source>
</reference>
<comment type="function">
    <text evidence="12">Structural component of the gap junctions.</text>
</comment>
<comment type="caution">
    <text evidence="12">Lacks conserved residue(s) required for the propagation of feature annotation.</text>
</comment>
<dbReference type="PROSITE" id="PS51013">
    <property type="entry name" value="PANNEXIN"/>
    <property type="match status" value="1"/>
</dbReference>
<feature type="transmembrane region" description="Helical" evidence="12">
    <location>
        <begin position="185"/>
        <end position="206"/>
    </location>
</feature>
<feature type="transmembrane region" description="Helical" evidence="12">
    <location>
        <begin position="267"/>
        <end position="291"/>
    </location>
</feature>
<keyword evidence="5 12" id="KW-0812">Transmembrane</keyword>
<dbReference type="OrthoDB" id="5867527at2759"/>
<dbReference type="InterPro" id="IPR000990">
    <property type="entry name" value="Innexin"/>
</dbReference>
<comment type="caution">
    <text evidence="13">The sequence shown here is derived from an EMBL/GenBank/DDBJ whole genome shotgun (WGS) entry which is preliminary data.</text>
</comment>
<feature type="transmembrane region" description="Helical" evidence="12">
    <location>
        <begin position="98"/>
        <end position="115"/>
    </location>
</feature>
<evidence type="ECO:0000256" key="8">
    <source>
        <dbReference type="ARBA" id="ARBA00022989"/>
    </source>
</evidence>
<keyword evidence="4" id="KW-1003">Cell membrane</keyword>
<dbReference type="GO" id="GO:0005921">
    <property type="term" value="C:gap junction"/>
    <property type="evidence" value="ECO:0007669"/>
    <property type="project" value="UniProtKB-SubCell"/>
</dbReference>
<protein>
    <recommendedName>
        <fullName evidence="12">Innexin</fullName>
    </recommendedName>
</protein>
<name>A0A8S1HIF5_9PELO</name>
<evidence type="ECO:0000256" key="11">
    <source>
        <dbReference type="ARBA" id="ARBA00023303"/>
    </source>
</evidence>
<evidence type="ECO:0000313" key="13">
    <source>
        <dbReference type="EMBL" id="CAD6194742.1"/>
    </source>
</evidence>
<dbReference type="GO" id="GO:0005243">
    <property type="term" value="F:gap junction channel activity"/>
    <property type="evidence" value="ECO:0007669"/>
    <property type="project" value="TreeGrafter"/>
</dbReference>
<dbReference type="AlphaFoldDB" id="A0A8S1HIF5"/>
<accession>A0A8S1HIF5</accession>
<evidence type="ECO:0000256" key="12">
    <source>
        <dbReference type="RuleBase" id="RU010713"/>
    </source>
</evidence>
<dbReference type="EMBL" id="CAJGYM010000047">
    <property type="protein sequence ID" value="CAD6194742.1"/>
    <property type="molecule type" value="Genomic_DNA"/>
</dbReference>
<evidence type="ECO:0000256" key="3">
    <source>
        <dbReference type="ARBA" id="ARBA00022448"/>
    </source>
</evidence>
<dbReference type="PANTHER" id="PTHR11893">
    <property type="entry name" value="INNEXIN"/>
    <property type="match status" value="1"/>
</dbReference>
<keyword evidence="10 12" id="KW-0472">Membrane</keyword>